<feature type="signal peptide" evidence="1">
    <location>
        <begin position="1"/>
        <end position="17"/>
    </location>
</feature>
<dbReference type="SUPFAM" id="SSF56935">
    <property type="entry name" value="Porins"/>
    <property type="match status" value="1"/>
</dbReference>
<dbReference type="PIRSF" id="PIRSF028696">
    <property type="entry name" value="UCP028696"/>
    <property type="match status" value="1"/>
</dbReference>
<evidence type="ECO:0000256" key="1">
    <source>
        <dbReference type="SAM" id="SignalP"/>
    </source>
</evidence>
<protein>
    <submittedName>
        <fullName evidence="2">DUF2860 domain-containing protein</fullName>
    </submittedName>
</protein>
<dbReference type="OrthoDB" id="5317567at2"/>
<dbReference type="GO" id="GO:0044384">
    <property type="term" value="C:host outer membrane"/>
    <property type="evidence" value="ECO:0007669"/>
    <property type="project" value="InterPro"/>
</dbReference>
<sequence length="309" mass="35472">MKKILLSLCFIPLFLSAADFNQGFSGNISLGFGIRDIKSNLSPLADRDYINSINENPHSSTDASMLLGFELYYGGLIDNDRLFLKNYNGRDISGISLGYERAYLEKFTSSFAFVSSLREKAYANPYLIKQNREETDVSKFGIKLGTSYEIDALQNINLSYLFAKNKIDKELIPYNSLKREGYFHQIELKYNYSFFNAGINYDYNDADGKAQSFSRYGVSAGINHPFMQDYILSPEIAFNKIEAKKTNVLYNKKASGNEIKFNLKVVKNNFLDNKNLYSYATYILKKENNDINFYDETYQIFLAGIGYRF</sequence>
<evidence type="ECO:0000313" key="2">
    <source>
        <dbReference type="EMBL" id="TBR82296.1"/>
    </source>
</evidence>
<keyword evidence="3" id="KW-1185">Reference proteome</keyword>
<keyword evidence="1" id="KW-0732">Signal</keyword>
<dbReference type="AlphaFoldDB" id="A0A4Q9JWI9"/>
<dbReference type="PROSITE" id="PS00695">
    <property type="entry name" value="ENT_VIR_OMP_2"/>
    <property type="match status" value="1"/>
</dbReference>
<feature type="chain" id="PRO_5020364210" evidence="1">
    <location>
        <begin position="18"/>
        <end position="309"/>
    </location>
</feature>
<name>A0A4Q9JWI9_9BACT</name>
<dbReference type="InterPro" id="IPR016896">
    <property type="entry name" value="DUF2860"/>
</dbReference>
<dbReference type="Proteomes" id="UP000292583">
    <property type="component" value="Unassembled WGS sequence"/>
</dbReference>
<dbReference type="EMBL" id="QPGR01000001">
    <property type="protein sequence ID" value="TBR82296.1"/>
    <property type="molecule type" value="Genomic_DNA"/>
</dbReference>
<organism evidence="2 3">
    <name type="scientific">Campylobacter novaezeelandiae</name>
    <dbReference type="NCBI Taxonomy" id="2267891"/>
    <lineage>
        <taxon>Bacteria</taxon>
        <taxon>Pseudomonadati</taxon>
        <taxon>Campylobacterota</taxon>
        <taxon>Epsilonproteobacteria</taxon>
        <taxon>Campylobacterales</taxon>
        <taxon>Campylobacteraceae</taxon>
        <taxon>Campylobacter</taxon>
    </lineage>
</organism>
<gene>
    <name evidence="2" type="ORF">DU473_00205</name>
</gene>
<reference evidence="2 3" key="1">
    <citation type="submission" date="2018-07" db="EMBL/GenBank/DDBJ databases">
        <title>Campylobacter zealandensis sp. nov., isolated from birds and water in New Zealand.</title>
        <authorList>
            <person name="Wilkinson D.A."/>
            <person name="Biggs P.J."/>
            <person name="French N.P."/>
            <person name="Midwinter A.C."/>
        </authorList>
    </citation>
    <scope>NUCLEOTIDE SEQUENCE [LARGE SCALE GENOMIC DNA]</scope>
    <source>
        <strain evidence="2 3">B423b</strain>
    </source>
</reference>
<accession>A0A4Q9JWI9</accession>
<dbReference type="RefSeq" id="WP_131186344.1">
    <property type="nucleotide sequence ID" value="NZ_CP076657.1"/>
</dbReference>
<dbReference type="InterPro" id="IPR000758">
    <property type="entry name" value="Enterovir_OMP"/>
</dbReference>
<evidence type="ECO:0000313" key="3">
    <source>
        <dbReference type="Proteomes" id="UP000292583"/>
    </source>
</evidence>
<comment type="caution">
    <text evidence="2">The sequence shown here is derived from an EMBL/GenBank/DDBJ whole genome shotgun (WGS) entry which is preliminary data.</text>
</comment>
<proteinExistence type="predicted"/>
<dbReference type="Pfam" id="PF11059">
    <property type="entry name" value="DUF2860"/>
    <property type="match status" value="1"/>
</dbReference>